<evidence type="ECO:0000256" key="1">
    <source>
        <dbReference type="SAM" id="MobiDB-lite"/>
    </source>
</evidence>
<dbReference type="AlphaFoldDB" id="A0A9X2VI72"/>
<feature type="region of interest" description="Disordered" evidence="1">
    <location>
        <begin position="344"/>
        <end position="411"/>
    </location>
</feature>
<feature type="compositionally biased region" description="Gly residues" evidence="1">
    <location>
        <begin position="357"/>
        <end position="370"/>
    </location>
</feature>
<dbReference type="RefSeq" id="WP_259622627.1">
    <property type="nucleotide sequence ID" value="NZ_JANYMP010000003.1"/>
</dbReference>
<evidence type="ECO:0000313" key="2">
    <source>
        <dbReference type="EMBL" id="MCS7477115.1"/>
    </source>
</evidence>
<name>A0A9X2VI72_9PSEU</name>
<dbReference type="GO" id="GO:0005198">
    <property type="term" value="F:structural molecule activity"/>
    <property type="evidence" value="ECO:0007669"/>
    <property type="project" value="InterPro"/>
</dbReference>
<sequence length="411" mass="43895">MIIPALTQPPLGAWAAKRKPGQPGTHPRYGVTTWFRVVVLRPTGQEDLGRWSGCSGLGVDLNVEEVWSGGENDAPYLIPKNITHGRLTLERAMNHADSERVQLWLRHVARHWHDGDEGGAGLVESGGTAKASYTGSTVVISLFSSPGGEEQDRLLGSWELAGAFPIAWSAPPLTSRSGGVAIERLTLAHRGFLGGGSLGHQESARSDQAPGRFTLTDEQHFKLEFQYNPGEVTQEKKLEGSTNQGVGNGTDLWRATNKICYDVTALTIEGATAVKEKAAKLWEWLEPEHGVGQATAKRLVMAMGTDYTAQVHLRSVKIRYTRFTRAGVPCRAVATLTVVGASEERAKPGGSTPVGAPAGGGRSPKGGARGGPRPPGRSATADDLPARGSADEDTSLRSLRKNAGSFKDRSR</sequence>
<keyword evidence="3" id="KW-1185">Reference proteome</keyword>
<dbReference type="Proteomes" id="UP001141259">
    <property type="component" value="Unassembled WGS sequence"/>
</dbReference>
<organism evidence="2 3">
    <name type="scientific">Umezawaea endophytica</name>
    <dbReference type="NCBI Taxonomy" id="1654476"/>
    <lineage>
        <taxon>Bacteria</taxon>
        <taxon>Bacillati</taxon>
        <taxon>Actinomycetota</taxon>
        <taxon>Actinomycetes</taxon>
        <taxon>Pseudonocardiales</taxon>
        <taxon>Pseudonocardiaceae</taxon>
        <taxon>Umezawaea</taxon>
    </lineage>
</organism>
<dbReference type="InterPro" id="IPR010667">
    <property type="entry name" value="Phage_T4_Gp19"/>
</dbReference>
<proteinExistence type="predicted"/>
<gene>
    <name evidence="2" type="ORF">NZH93_09635</name>
</gene>
<protein>
    <submittedName>
        <fullName evidence="2">Phage tail protein</fullName>
    </submittedName>
</protein>
<comment type="caution">
    <text evidence="2">The sequence shown here is derived from an EMBL/GenBank/DDBJ whole genome shotgun (WGS) entry which is preliminary data.</text>
</comment>
<evidence type="ECO:0000313" key="3">
    <source>
        <dbReference type="Proteomes" id="UP001141259"/>
    </source>
</evidence>
<accession>A0A9X2VI72</accession>
<dbReference type="Pfam" id="PF06841">
    <property type="entry name" value="Phage_T4_gp19"/>
    <property type="match status" value="1"/>
</dbReference>
<dbReference type="EMBL" id="JANYMP010000003">
    <property type="protein sequence ID" value="MCS7477115.1"/>
    <property type="molecule type" value="Genomic_DNA"/>
</dbReference>
<reference evidence="2" key="1">
    <citation type="submission" date="2022-08" db="EMBL/GenBank/DDBJ databases">
        <authorList>
            <person name="Tistechok S."/>
            <person name="Samborskyy M."/>
            <person name="Roman I."/>
        </authorList>
    </citation>
    <scope>NUCLEOTIDE SEQUENCE</scope>
    <source>
        <strain evidence="2">DSM 103496</strain>
    </source>
</reference>